<reference evidence="1 2" key="1">
    <citation type="journal article" date="2021" name="Hortic Res">
        <title>High-quality reference genome and annotation aids understanding of berry development for evergreen blueberry (Vaccinium darrowii).</title>
        <authorList>
            <person name="Yu J."/>
            <person name="Hulse-Kemp A.M."/>
            <person name="Babiker E."/>
            <person name="Staton M."/>
        </authorList>
    </citation>
    <scope>NUCLEOTIDE SEQUENCE [LARGE SCALE GENOMIC DNA]</scope>
    <source>
        <strain evidence="2">cv. NJ 8807/NJ 8810</strain>
        <tissue evidence="1">Young leaf</tissue>
    </source>
</reference>
<sequence>MNHQALKLVKCLCTGIRTLEDSDAYNLRAKDALLTAAKLGIHEVMEEIVESFPNLLWVKDKENLNIFQIAVKERHANVFNLIYQMGDYRKVLVHLKDDSGNNLLHLAGRLGTNKNKPVSGAALQMQRELQWFQVALCIHLYYLQPNSIFNYY</sequence>
<gene>
    <name evidence="1" type="ORF">Vadar_028669</name>
</gene>
<keyword evidence="2" id="KW-1185">Reference proteome</keyword>
<evidence type="ECO:0000313" key="2">
    <source>
        <dbReference type="Proteomes" id="UP000828048"/>
    </source>
</evidence>
<accession>A0ACB7XD17</accession>
<evidence type="ECO:0000313" key="1">
    <source>
        <dbReference type="EMBL" id="KAH7838586.1"/>
    </source>
</evidence>
<organism evidence="1 2">
    <name type="scientific">Vaccinium darrowii</name>
    <dbReference type="NCBI Taxonomy" id="229202"/>
    <lineage>
        <taxon>Eukaryota</taxon>
        <taxon>Viridiplantae</taxon>
        <taxon>Streptophyta</taxon>
        <taxon>Embryophyta</taxon>
        <taxon>Tracheophyta</taxon>
        <taxon>Spermatophyta</taxon>
        <taxon>Magnoliopsida</taxon>
        <taxon>eudicotyledons</taxon>
        <taxon>Gunneridae</taxon>
        <taxon>Pentapetalae</taxon>
        <taxon>asterids</taxon>
        <taxon>Ericales</taxon>
        <taxon>Ericaceae</taxon>
        <taxon>Vaccinioideae</taxon>
        <taxon>Vaccinieae</taxon>
        <taxon>Vaccinium</taxon>
    </lineage>
</organism>
<dbReference type="Proteomes" id="UP000828048">
    <property type="component" value="Chromosome 6"/>
</dbReference>
<dbReference type="EMBL" id="CM037156">
    <property type="protein sequence ID" value="KAH7838586.1"/>
    <property type="molecule type" value="Genomic_DNA"/>
</dbReference>
<protein>
    <submittedName>
        <fullName evidence="1">Uncharacterized protein</fullName>
    </submittedName>
</protein>
<name>A0ACB7XD17_9ERIC</name>
<proteinExistence type="predicted"/>
<comment type="caution">
    <text evidence="1">The sequence shown here is derived from an EMBL/GenBank/DDBJ whole genome shotgun (WGS) entry which is preliminary data.</text>
</comment>